<dbReference type="Proteomes" id="UP000594260">
    <property type="component" value="Unplaced"/>
</dbReference>
<dbReference type="InterPro" id="IPR008937">
    <property type="entry name" value="Ras-like_GEF"/>
</dbReference>
<feature type="domain" description="Ras-GEF" evidence="5">
    <location>
        <begin position="935"/>
        <end position="1163"/>
    </location>
</feature>
<name>A0A7M7KVV6_VARDE</name>
<dbReference type="RefSeq" id="XP_022672782.1">
    <property type="nucleotide sequence ID" value="XM_022817047.1"/>
</dbReference>
<proteinExistence type="predicted"/>
<dbReference type="InterPro" id="IPR000651">
    <property type="entry name" value="Ras-like_Gua-exchang_fac_N"/>
</dbReference>
<dbReference type="InParanoid" id="A0A7M7KVV6"/>
<feature type="region of interest" description="Disordered" evidence="4">
    <location>
        <begin position="68"/>
        <end position="97"/>
    </location>
</feature>
<dbReference type="SMART" id="SM00229">
    <property type="entry name" value="RasGEFN"/>
    <property type="match status" value="1"/>
</dbReference>
<feature type="region of interest" description="Disordered" evidence="4">
    <location>
        <begin position="483"/>
        <end position="513"/>
    </location>
</feature>
<dbReference type="GeneID" id="111255274"/>
<sequence>MVATAILATPRNRLGFIGWSDRRGVSLLIVTTGILSSVKWERAWKGGGRLARRARSFKQELVGRINQLRSPGNLRHQPPALGHNSSKDGSGHHLGDGAYAGDSGHLHRLTDSSIEEQPHYDAAQKEAASISRDLRDVQNACGYFKDCVAKGILDMVPGSASVVLETVIHLLTLLKKKNFASDDSSVLQSRTNRVHGCLSELLEWADNVMLRREEASLLAAQKIILSLQGALSALVEYYGTKDCNNGRASGAGAVGTARKLTSRPATANGLCHSKSECANISVNSLPDIPLTPREREILSSTPGAGPHGMSSSTDDILTPPPKPPLPFASLDSIDSTVPPLPPKKRSTSKAFLEAPSFSSSFNDWLSPLSSPLSQSRASSVDCIDRSEDDLWSSLPNSFGEMGSHNPNLSFTFSSVQTTMVKKSSTTTKMCRSDSIEHLISQELNESGASFSTVTTLQNGQTQTKNSLTTYNRTDQLEDIPPALPAKQRRTPGESPAAVGGRLPRVPSQYDNVLPPLTNEVADEITRKLERVQLRNNPRQTSSMSQPLSEVPPPLPPKRRTIQAYMQTFGPIPVPSEGTLNVVIPAGKQMMSRVERMEIFWDGSLAGQRPKEEQFEQGSPPALPPKRRLDKENPSGTSTPLPSVICTSTNSLSPLSSSTAGLIIEETASIPNTTATPLDSHVNDSENCGSVSGVPVVVEVECPHKEEDSGVVDNSAPNSKENTPPSSLATTLQESSLLGSTVSGPVASGGSGSGVSGPVSVDIMECIEVEPFLVFSDSKDDVLRGLKGGPPDALLVYATKTTDDKGRDFVVQETFLTTYRSFIPAQTLVEKLISRYDCLIQFSSDPVRLKYARNSFSLLVRVVDDLCLSDATDELLIALTHFTHTLLLRGDLSLARALRQKVVEKHSARQRAQECVLYANLKGVVLSRGNTLLSFKSEALAQQMTLLDNELFQKIDIPEVLIWAKQQNEERSPNLTRFTEHFNNMSYWARSCVLQQTDQRERERCVIKFLKMMKALRRLNNFNSYLALLSALDSAPLRRLDWQRAIVEGLREFSVLIDSSSSFRAYRQAVAETQPPCIPYIGLILQDLTFVHVGNTDYIESNGTQIINFFKCWQQYNILEPMRKFKKKPYNIRRNDEIIDFFNNFEDYLSEEAMWQISETIKPRGKK</sequence>
<feature type="domain" description="N-terminal Ras-GEF" evidence="6">
    <location>
        <begin position="781"/>
        <end position="906"/>
    </location>
</feature>
<feature type="region of interest" description="Disordered" evidence="4">
    <location>
        <begin position="534"/>
        <end position="556"/>
    </location>
</feature>
<dbReference type="PROSITE" id="PS50212">
    <property type="entry name" value="RASGEF_NTER"/>
    <property type="match status" value="1"/>
</dbReference>
<dbReference type="PANTHER" id="PTHR23113:SF224">
    <property type="entry name" value="RAP GUANINE NUCLEOTIDE EXCHANGE FACTOR 1"/>
    <property type="match status" value="1"/>
</dbReference>
<keyword evidence="1 3" id="KW-0344">Guanine-nucleotide releasing factor</keyword>
<dbReference type="GO" id="GO:0005085">
    <property type="term" value="F:guanyl-nucleotide exchange factor activity"/>
    <property type="evidence" value="ECO:0007669"/>
    <property type="project" value="UniProtKB-KW"/>
</dbReference>
<evidence type="ECO:0000256" key="1">
    <source>
        <dbReference type="ARBA" id="ARBA00022658"/>
    </source>
</evidence>
<feature type="region of interest" description="Disordered" evidence="4">
    <location>
        <begin position="297"/>
        <end position="346"/>
    </location>
</feature>
<evidence type="ECO:0000259" key="6">
    <source>
        <dbReference type="PROSITE" id="PS50212"/>
    </source>
</evidence>
<evidence type="ECO:0000259" key="5">
    <source>
        <dbReference type="PROSITE" id="PS50009"/>
    </source>
</evidence>
<dbReference type="PROSITE" id="PS50009">
    <property type="entry name" value="RASGEF_CAT"/>
    <property type="match status" value="1"/>
</dbReference>
<evidence type="ECO:0000313" key="7">
    <source>
        <dbReference type="EnsemblMetazoa" id="XP_022672782"/>
    </source>
</evidence>
<dbReference type="GO" id="GO:0005886">
    <property type="term" value="C:plasma membrane"/>
    <property type="evidence" value="ECO:0007669"/>
    <property type="project" value="TreeGrafter"/>
</dbReference>
<evidence type="ECO:0000256" key="3">
    <source>
        <dbReference type="PROSITE-ProRule" id="PRU00168"/>
    </source>
</evidence>
<dbReference type="CDD" id="cd00155">
    <property type="entry name" value="RasGEF"/>
    <property type="match status" value="1"/>
</dbReference>
<dbReference type="CDD" id="cd06224">
    <property type="entry name" value="REM"/>
    <property type="match status" value="1"/>
</dbReference>
<dbReference type="SUPFAM" id="SSF48366">
    <property type="entry name" value="Ras GEF"/>
    <property type="match status" value="1"/>
</dbReference>
<keyword evidence="8" id="KW-1185">Reference proteome</keyword>
<dbReference type="OrthoDB" id="25179at2759"/>
<accession>A0A7M7KVV6</accession>
<dbReference type="InterPro" id="IPR019804">
    <property type="entry name" value="Ras_G-nucl-exch_fac_CS"/>
</dbReference>
<feature type="region of interest" description="Disordered" evidence="4">
    <location>
        <begin position="704"/>
        <end position="753"/>
    </location>
</feature>
<dbReference type="InterPro" id="IPR001895">
    <property type="entry name" value="RASGEF_cat_dom"/>
</dbReference>
<dbReference type="SMART" id="SM00147">
    <property type="entry name" value="RasGEF"/>
    <property type="match status" value="1"/>
</dbReference>
<protein>
    <recommendedName>
        <fullName evidence="2">CRK SH3-binding GNRP</fullName>
    </recommendedName>
</protein>
<organism evidence="7 8">
    <name type="scientific">Varroa destructor</name>
    <name type="common">Honeybee mite</name>
    <dbReference type="NCBI Taxonomy" id="109461"/>
    <lineage>
        <taxon>Eukaryota</taxon>
        <taxon>Metazoa</taxon>
        <taxon>Ecdysozoa</taxon>
        <taxon>Arthropoda</taxon>
        <taxon>Chelicerata</taxon>
        <taxon>Arachnida</taxon>
        <taxon>Acari</taxon>
        <taxon>Parasitiformes</taxon>
        <taxon>Mesostigmata</taxon>
        <taxon>Gamasina</taxon>
        <taxon>Dermanyssoidea</taxon>
        <taxon>Varroidae</taxon>
        <taxon>Varroa</taxon>
    </lineage>
</organism>
<evidence type="ECO:0000313" key="8">
    <source>
        <dbReference type="Proteomes" id="UP000594260"/>
    </source>
</evidence>
<dbReference type="Gene3D" id="1.10.840.10">
    <property type="entry name" value="Ras guanine-nucleotide exchange factors catalytic domain"/>
    <property type="match status" value="1"/>
</dbReference>
<dbReference type="AlphaFoldDB" id="A0A7M7KVV6"/>
<dbReference type="FunCoup" id="A0A7M7KVV6">
    <property type="interactions" value="613"/>
</dbReference>
<reference evidence="7" key="1">
    <citation type="submission" date="2021-01" db="UniProtKB">
        <authorList>
            <consortium name="EnsemblMetazoa"/>
        </authorList>
    </citation>
    <scope>IDENTIFICATION</scope>
</reference>
<dbReference type="InterPro" id="IPR023578">
    <property type="entry name" value="Ras_GEF_dom_sf"/>
</dbReference>
<dbReference type="Pfam" id="PF00618">
    <property type="entry name" value="RasGEF_N"/>
    <property type="match status" value="1"/>
</dbReference>
<feature type="compositionally biased region" description="Polar residues" evidence="4">
    <location>
        <begin position="534"/>
        <end position="547"/>
    </location>
</feature>
<dbReference type="PROSITE" id="PS00720">
    <property type="entry name" value="RASGEF"/>
    <property type="match status" value="1"/>
</dbReference>
<dbReference type="Pfam" id="PF00617">
    <property type="entry name" value="RasGEF"/>
    <property type="match status" value="1"/>
</dbReference>
<feature type="region of interest" description="Disordered" evidence="4">
    <location>
        <begin position="608"/>
        <end position="651"/>
    </location>
</feature>
<evidence type="ECO:0000256" key="2">
    <source>
        <dbReference type="ARBA" id="ARBA00083313"/>
    </source>
</evidence>
<dbReference type="Gene3D" id="1.20.870.10">
    <property type="entry name" value="Son of sevenless (SoS) protein Chain: S domain 1"/>
    <property type="match status" value="1"/>
</dbReference>
<evidence type="ECO:0000256" key="4">
    <source>
        <dbReference type="SAM" id="MobiDB-lite"/>
    </source>
</evidence>
<dbReference type="EnsemblMetazoa" id="XM_022817047">
    <property type="protein sequence ID" value="XP_022672782"/>
    <property type="gene ID" value="LOC111255274"/>
</dbReference>
<dbReference type="CTD" id="31618"/>
<dbReference type="InterPro" id="IPR036964">
    <property type="entry name" value="RASGEF_cat_dom_sf"/>
</dbReference>
<dbReference type="FunFam" id="1.10.840.10:FF:000009">
    <property type="entry name" value="rap guanine nucleotide exchange factor 1"/>
    <property type="match status" value="1"/>
</dbReference>
<dbReference type="PANTHER" id="PTHR23113">
    <property type="entry name" value="GUANINE NUCLEOTIDE EXCHANGE FACTOR"/>
    <property type="match status" value="1"/>
</dbReference>
<feature type="compositionally biased region" description="Polar residues" evidence="4">
    <location>
        <begin position="714"/>
        <end position="737"/>
    </location>
</feature>
<dbReference type="KEGG" id="vde:111255274"/>
<feature type="compositionally biased region" description="Basic and acidic residues" evidence="4">
    <location>
        <begin position="85"/>
        <end position="95"/>
    </location>
</feature>
<dbReference type="GO" id="GO:0007265">
    <property type="term" value="P:Ras protein signal transduction"/>
    <property type="evidence" value="ECO:0007669"/>
    <property type="project" value="TreeGrafter"/>
</dbReference>